<sequence>MVSMWRSKDDGTDSAKKNREPVGGTGVDERSRLLSQSPQESYLSPDDPAVSPYNLWSIRFLRYCSIIFSILTWIWWILLFVDIFVTPPGMYTRGSGFYSFSFTTLTMSLLIIVLLFFSTPSKSAQIASLSLAVLLLFDTIITLSIYRVRVEEGWIGIMSIIWALFASIWTIFTDRTVSWGKHGEEERLTGRPETRRTLFEWLAVFSSTIVLIAIATVAFLLSCTLILRSCDSLLQTPGKRYYVDSNKYQIHLFCSPHTINSSNTRAPTVLFESGKEAFMYGMIQIADNAISNGSISRYCYSDRPGIGWSDNAPSPFSAGMSADALSEALTQAGEKGPWVLVSAGVGSIYSRVFSSRHGRDIKGLLMIDPLHEDLLGYISNPTRNFVLWVQGIMSPLGINQIFGAIFKGRSREDRVFGRSAHQGSKYIKAKLQEALVALSLTKREVQSAKSIQIQNVPLVLISSGIEVMKSKEWEAKQRDLSHLTQNIVSWDIVNKAPSEVWRTEQGRDIIEKRLRDLVNM</sequence>
<dbReference type="Gene3D" id="3.40.50.1820">
    <property type="entry name" value="alpha/beta hydrolase"/>
    <property type="match status" value="1"/>
</dbReference>
<proteinExistence type="predicted"/>
<dbReference type="Proteomes" id="UP000285326">
    <property type="component" value="Unassembled WGS sequence"/>
</dbReference>
<organism evidence="3 4">
    <name type="scientific">Golovinomyces cichoracearum</name>
    <dbReference type="NCBI Taxonomy" id="62708"/>
    <lineage>
        <taxon>Eukaryota</taxon>
        <taxon>Fungi</taxon>
        <taxon>Dikarya</taxon>
        <taxon>Ascomycota</taxon>
        <taxon>Pezizomycotina</taxon>
        <taxon>Leotiomycetes</taxon>
        <taxon>Erysiphales</taxon>
        <taxon>Erysiphaceae</taxon>
        <taxon>Golovinomyces</taxon>
    </lineage>
</organism>
<dbReference type="Pfam" id="PF10329">
    <property type="entry name" value="DUF2417"/>
    <property type="match status" value="1"/>
</dbReference>
<reference evidence="3 4" key="1">
    <citation type="journal article" date="2018" name="BMC Genomics">
        <title>Comparative genome analyses reveal sequence features reflecting distinct modes of host-adaptation between dicot and monocot powdery mildew.</title>
        <authorList>
            <person name="Wu Y."/>
            <person name="Ma X."/>
            <person name="Pan Z."/>
            <person name="Kale S.D."/>
            <person name="Song Y."/>
            <person name="King H."/>
            <person name="Zhang Q."/>
            <person name="Presley C."/>
            <person name="Deng X."/>
            <person name="Wei C.I."/>
            <person name="Xiao S."/>
        </authorList>
    </citation>
    <scope>NUCLEOTIDE SEQUENCE [LARGE SCALE GENOMIC DNA]</scope>
    <source>
        <strain evidence="3">UMSG1</strain>
    </source>
</reference>
<feature type="transmembrane region" description="Helical" evidence="2">
    <location>
        <begin position="97"/>
        <end position="117"/>
    </location>
</feature>
<dbReference type="InterPro" id="IPR029058">
    <property type="entry name" value="AB_hydrolase_fold"/>
</dbReference>
<feature type="region of interest" description="Disordered" evidence="1">
    <location>
        <begin position="1"/>
        <end position="31"/>
    </location>
</feature>
<feature type="transmembrane region" description="Helical" evidence="2">
    <location>
        <begin position="129"/>
        <end position="148"/>
    </location>
</feature>
<feature type="transmembrane region" description="Helical" evidence="2">
    <location>
        <begin position="60"/>
        <end position="85"/>
    </location>
</feature>
<evidence type="ECO:0000256" key="2">
    <source>
        <dbReference type="SAM" id="Phobius"/>
    </source>
</evidence>
<feature type="compositionally biased region" description="Basic and acidic residues" evidence="1">
    <location>
        <begin position="1"/>
        <end position="20"/>
    </location>
</feature>
<keyword evidence="2" id="KW-1133">Transmembrane helix</keyword>
<protein>
    <submittedName>
        <fullName evidence="3">Uncharacterized protein C23C11.06c</fullName>
    </submittedName>
</protein>
<comment type="caution">
    <text evidence="3">The sequence shown here is derived from an EMBL/GenBank/DDBJ whole genome shotgun (WGS) entry which is preliminary data.</text>
</comment>
<dbReference type="SUPFAM" id="SSF53474">
    <property type="entry name" value="alpha/beta-Hydrolases"/>
    <property type="match status" value="1"/>
</dbReference>
<evidence type="ECO:0000313" key="3">
    <source>
        <dbReference type="EMBL" id="RKF80807.1"/>
    </source>
</evidence>
<dbReference type="InterPro" id="IPR019431">
    <property type="entry name" value="DUF2417"/>
</dbReference>
<evidence type="ECO:0000313" key="4">
    <source>
        <dbReference type="Proteomes" id="UP000285326"/>
    </source>
</evidence>
<evidence type="ECO:0000256" key="1">
    <source>
        <dbReference type="SAM" id="MobiDB-lite"/>
    </source>
</evidence>
<name>A0A420J1W0_9PEZI</name>
<accession>A0A420J1W0</accession>
<dbReference type="AlphaFoldDB" id="A0A420J1W0"/>
<feature type="transmembrane region" description="Helical" evidence="2">
    <location>
        <begin position="201"/>
        <end position="227"/>
    </location>
</feature>
<dbReference type="EMBL" id="MCBS01018962">
    <property type="protein sequence ID" value="RKF80807.1"/>
    <property type="molecule type" value="Genomic_DNA"/>
</dbReference>
<keyword evidence="2" id="KW-0812">Transmembrane</keyword>
<feature type="transmembrane region" description="Helical" evidence="2">
    <location>
        <begin position="154"/>
        <end position="172"/>
    </location>
</feature>
<keyword evidence="2" id="KW-0472">Membrane</keyword>
<gene>
    <name evidence="3" type="ORF">GcM1_189011</name>
</gene>